<evidence type="ECO:0000313" key="2">
    <source>
        <dbReference type="Proteomes" id="UP000304953"/>
    </source>
</evidence>
<sequence>MILTRSDKVFEGMFDDYCGMENKIYIRIKYFIKKSKISYRELGEAIGCSHDTVFAYANGKIAEGHMNIGLLKGMADYFGIETYYFCNEYHIFVDTTDVPGYLKKIRKEKNMSQKEFAENTGVSLSSYKKYETGAVQIPEKYYHVVTKWKER</sequence>
<dbReference type="EMBL" id="SRYA01000019">
    <property type="protein sequence ID" value="TGY96211.1"/>
    <property type="molecule type" value="Genomic_DNA"/>
</dbReference>
<gene>
    <name evidence="1" type="ORF">E5329_11255</name>
</gene>
<protein>
    <submittedName>
        <fullName evidence="1">XRE family transcriptional regulator</fullName>
    </submittedName>
</protein>
<evidence type="ECO:0000313" key="1">
    <source>
        <dbReference type="EMBL" id="TGY96211.1"/>
    </source>
</evidence>
<organism evidence="1 2">
    <name type="scientific">Petralouisia muris</name>
    <dbReference type="NCBI Taxonomy" id="3032872"/>
    <lineage>
        <taxon>Bacteria</taxon>
        <taxon>Bacillati</taxon>
        <taxon>Bacillota</taxon>
        <taxon>Clostridia</taxon>
        <taxon>Lachnospirales</taxon>
        <taxon>Lachnospiraceae</taxon>
        <taxon>Petralouisia</taxon>
    </lineage>
</organism>
<proteinExistence type="predicted"/>
<reference evidence="1" key="1">
    <citation type="submission" date="2019-04" db="EMBL/GenBank/DDBJ databases">
        <title>Microbes associate with the intestines of laboratory mice.</title>
        <authorList>
            <person name="Navarre W."/>
            <person name="Wong E."/>
            <person name="Huang K."/>
            <person name="Tropini C."/>
            <person name="Ng K."/>
            <person name="Yu B."/>
        </authorList>
    </citation>
    <scope>NUCLEOTIDE SEQUENCE</scope>
    <source>
        <strain evidence="1">NM01_1-7b</strain>
    </source>
</reference>
<name>A0AC61RX39_9FIRM</name>
<comment type="caution">
    <text evidence="1">The sequence shown here is derived from an EMBL/GenBank/DDBJ whole genome shotgun (WGS) entry which is preliminary data.</text>
</comment>
<keyword evidence="2" id="KW-1185">Reference proteome</keyword>
<accession>A0AC61RX39</accession>
<dbReference type="Proteomes" id="UP000304953">
    <property type="component" value="Unassembled WGS sequence"/>
</dbReference>